<protein>
    <recommendedName>
        <fullName evidence="2">AMP-dependent synthetase/ligase domain-containing protein</fullName>
    </recommendedName>
</protein>
<gene>
    <name evidence="3" type="ORF">AMOR_20700</name>
</gene>
<dbReference type="InterPro" id="IPR045851">
    <property type="entry name" value="AMP-bd_C_sf"/>
</dbReference>
<dbReference type="Gene3D" id="3.40.50.12780">
    <property type="entry name" value="N-terminal domain of ligase-like"/>
    <property type="match status" value="1"/>
</dbReference>
<evidence type="ECO:0000313" key="4">
    <source>
        <dbReference type="Proteomes" id="UP001162891"/>
    </source>
</evidence>
<proteinExistence type="inferred from homology"/>
<dbReference type="Pfam" id="PF00501">
    <property type="entry name" value="AMP-binding"/>
    <property type="match status" value="1"/>
</dbReference>
<dbReference type="Gene3D" id="3.30.300.30">
    <property type="match status" value="1"/>
</dbReference>
<evidence type="ECO:0000256" key="1">
    <source>
        <dbReference type="ARBA" id="ARBA00006432"/>
    </source>
</evidence>
<evidence type="ECO:0000313" key="3">
    <source>
        <dbReference type="EMBL" id="BDG03074.1"/>
    </source>
</evidence>
<reference evidence="4" key="1">
    <citation type="journal article" date="2022" name="Int. J. Syst. Evol. Microbiol.">
        <title>Anaeromyxobacter oryzae sp. nov., Anaeromyxobacter diazotrophicus sp. nov. and Anaeromyxobacter paludicola sp. nov., isolated from paddy soils.</title>
        <authorList>
            <person name="Itoh H."/>
            <person name="Xu Z."/>
            <person name="Mise K."/>
            <person name="Masuda Y."/>
            <person name="Ushijima N."/>
            <person name="Hayakawa C."/>
            <person name="Shiratori Y."/>
            <person name="Senoo K."/>
        </authorList>
    </citation>
    <scope>NUCLEOTIDE SEQUENCE [LARGE SCALE GENOMIC DNA]</scope>
    <source>
        <strain evidence="4">Red232</strain>
    </source>
</reference>
<dbReference type="InterPro" id="IPR042099">
    <property type="entry name" value="ANL_N_sf"/>
</dbReference>
<organism evidence="3 4">
    <name type="scientific">Anaeromyxobacter oryzae</name>
    <dbReference type="NCBI Taxonomy" id="2918170"/>
    <lineage>
        <taxon>Bacteria</taxon>
        <taxon>Pseudomonadati</taxon>
        <taxon>Myxococcota</taxon>
        <taxon>Myxococcia</taxon>
        <taxon>Myxococcales</taxon>
        <taxon>Cystobacterineae</taxon>
        <taxon>Anaeromyxobacteraceae</taxon>
        <taxon>Anaeromyxobacter</taxon>
    </lineage>
</organism>
<name>A0ABM7WUA2_9BACT</name>
<comment type="similarity">
    <text evidence="1">Belongs to the ATP-dependent AMP-binding enzyme family.</text>
</comment>
<dbReference type="PANTHER" id="PTHR22754">
    <property type="entry name" value="DISCO-INTERACTING PROTEIN 2 DIP2 -RELATED"/>
    <property type="match status" value="1"/>
</dbReference>
<dbReference type="Proteomes" id="UP001162891">
    <property type="component" value="Chromosome"/>
</dbReference>
<dbReference type="RefSeq" id="WP_248360753.1">
    <property type="nucleotide sequence ID" value="NZ_AP025591.1"/>
</dbReference>
<dbReference type="SUPFAM" id="SSF56801">
    <property type="entry name" value="Acetyl-CoA synthetase-like"/>
    <property type="match status" value="1"/>
</dbReference>
<dbReference type="PANTHER" id="PTHR22754:SF32">
    <property type="entry name" value="DISCO-INTERACTING PROTEIN 2"/>
    <property type="match status" value="1"/>
</dbReference>
<dbReference type="InterPro" id="IPR000873">
    <property type="entry name" value="AMP-dep_synth/lig_dom"/>
</dbReference>
<evidence type="ECO:0000259" key="2">
    <source>
        <dbReference type="Pfam" id="PF00501"/>
    </source>
</evidence>
<keyword evidence="4" id="KW-1185">Reference proteome</keyword>
<accession>A0ABM7WUA2</accession>
<dbReference type="EMBL" id="AP025591">
    <property type="protein sequence ID" value="BDG03074.1"/>
    <property type="molecule type" value="Genomic_DNA"/>
</dbReference>
<sequence>MTSRLRGPPQPPARHATLVRALAEAARHPSGVTFVDLQERETFLPWAEVRARAERAAANLVHLGVREGDRVAIVLRTEPAFLDAFFGAWLAGAVPVPLYPPVRLGRMDEYLEGTGRMIAVAGARVVVSGGGTRRLLGAAVERGGPPLGCLDVDALRSVPARIARDPAPGTLGLVQFSSGSTVDPKPVALTHAALGAMTDALVAVTAPDGRDVLVSWLPLYHDMGLIGCLLSAMSYPGPLVLVPPEHFLARPALWLRAIGRHRGTISAAPSFAYAYAAARVREHELERVSLATWRLALDGAEPVSAEALRRFATRFEQHGLDPGALVPVYGLSEAALAVTFGRPGAPLAGRKVDPVVLARDGVVAPGAREIMSVGTPVPGVDLEVRDERGEVVEEGRLGRIAVTGPALMREYLGDPEGTARALRGGWLDTGDLGFVAGGALYVHGRAKDVVIVRGANHAPEEFEAPLAGVAGLRPGCAVALGWAPDDAGGEALLVLAERAREGAGEDGDLEARVRRAILEASGVAPHTVRILAPGTLPRTSSGKLRRQEALRRFVADRLAPPRAVNPLRLAVEAARSQLAYARSRRRGDGG</sequence>
<feature type="domain" description="AMP-dependent synthetase/ligase" evidence="2">
    <location>
        <begin position="24"/>
        <end position="412"/>
    </location>
</feature>